<dbReference type="OrthoDB" id="990598at2759"/>
<name>A0A7J9NB89_GOSSC</name>
<reference evidence="1 2" key="1">
    <citation type="journal article" date="2019" name="Genome Biol. Evol.">
        <title>Insights into the evolution of the New World diploid cottons (Gossypium, subgenus Houzingenia) based on genome sequencing.</title>
        <authorList>
            <person name="Grover C.E."/>
            <person name="Arick M.A. 2nd"/>
            <person name="Thrash A."/>
            <person name="Conover J.L."/>
            <person name="Sanders W.S."/>
            <person name="Peterson D.G."/>
            <person name="Frelichowski J.E."/>
            <person name="Scheffler J.A."/>
            <person name="Scheffler B.E."/>
            <person name="Wendel J.F."/>
        </authorList>
    </citation>
    <scope>NUCLEOTIDE SEQUENCE [LARGE SCALE GENOMIC DNA]</scope>
    <source>
        <strain evidence="1">1</strain>
        <tissue evidence="1">Leaf</tissue>
    </source>
</reference>
<organism evidence="1 2">
    <name type="scientific">Gossypium schwendimanii</name>
    <name type="common">Cotton</name>
    <dbReference type="NCBI Taxonomy" id="34291"/>
    <lineage>
        <taxon>Eukaryota</taxon>
        <taxon>Viridiplantae</taxon>
        <taxon>Streptophyta</taxon>
        <taxon>Embryophyta</taxon>
        <taxon>Tracheophyta</taxon>
        <taxon>Spermatophyta</taxon>
        <taxon>Magnoliopsida</taxon>
        <taxon>eudicotyledons</taxon>
        <taxon>Gunneridae</taxon>
        <taxon>Pentapetalae</taxon>
        <taxon>rosids</taxon>
        <taxon>malvids</taxon>
        <taxon>Malvales</taxon>
        <taxon>Malvaceae</taxon>
        <taxon>Malvoideae</taxon>
        <taxon>Gossypium</taxon>
    </lineage>
</organism>
<evidence type="ECO:0000313" key="2">
    <source>
        <dbReference type="Proteomes" id="UP000593576"/>
    </source>
</evidence>
<evidence type="ECO:0000313" key="1">
    <source>
        <dbReference type="EMBL" id="MBA0880591.1"/>
    </source>
</evidence>
<accession>A0A7J9NB89</accession>
<keyword evidence="2" id="KW-1185">Reference proteome</keyword>
<dbReference type="Proteomes" id="UP000593576">
    <property type="component" value="Unassembled WGS sequence"/>
</dbReference>
<comment type="caution">
    <text evidence="1">The sequence shown here is derived from an EMBL/GenBank/DDBJ whole genome shotgun (WGS) entry which is preliminary data.</text>
</comment>
<proteinExistence type="predicted"/>
<gene>
    <name evidence="1" type="ORF">Goshw_019472</name>
</gene>
<protein>
    <submittedName>
        <fullName evidence="1">Uncharacterized protein</fullName>
    </submittedName>
</protein>
<dbReference type="PANTHER" id="PTHR48200:SF1">
    <property type="entry name" value="AMINOTRANSFERASE-LIKE PLANT MOBILE DOMAIN-CONTAINING PROTEIN"/>
    <property type="match status" value="1"/>
</dbReference>
<dbReference type="PANTHER" id="PTHR48200">
    <property type="entry name" value="PROTEIN, PUTATIVE-RELATED"/>
    <property type="match status" value="1"/>
</dbReference>
<dbReference type="EMBL" id="JABFAF010277801">
    <property type="protein sequence ID" value="MBA0880591.1"/>
    <property type="molecule type" value="Genomic_DNA"/>
</dbReference>
<dbReference type="AlphaFoldDB" id="A0A7J9NB89"/>
<sequence>MRDDISEEKWMAILQSLQDEEGAIGYDPLLVLRQYRLRQFIPATQGLAKCKFVYKGDNYKKNVCEILNAWNQTYKMKGFTANPMTTPEYDWWWGKRVNDNAPVSSQENIRPVEKHLQVIPSELEIIKQEFEKSSSELGKKVEQLEEEKM</sequence>